<dbReference type="InterPro" id="IPR001279">
    <property type="entry name" value="Metallo-B-lactamas"/>
</dbReference>
<proteinExistence type="predicted"/>
<dbReference type="EMBL" id="CP119083">
    <property type="protein sequence ID" value="WEF33414.1"/>
    <property type="molecule type" value="Genomic_DNA"/>
</dbReference>
<dbReference type="SMART" id="SM00849">
    <property type="entry name" value="Lactamase_B"/>
    <property type="match status" value="1"/>
</dbReference>
<dbReference type="Pfam" id="PF12706">
    <property type="entry name" value="Lactamase_B_2"/>
    <property type="match status" value="1"/>
</dbReference>
<reference evidence="2 3" key="1">
    <citation type="submission" date="2023-02" db="EMBL/GenBank/DDBJ databases">
        <title>Gemone sequence of Telluria chitinolytica ACM 3522T.</title>
        <authorList>
            <person name="Frediansyah A."/>
            <person name="Miess H."/>
            <person name="Gross H."/>
        </authorList>
    </citation>
    <scope>NUCLEOTIDE SEQUENCE [LARGE SCALE GENOMIC DNA]</scope>
    <source>
        <strain evidence="2 3">ACM 3522</strain>
    </source>
</reference>
<gene>
    <name evidence="2" type="ORF">PX653_01075</name>
</gene>
<dbReference type="RefSeq" id="WP_277416115.1">
    <property type="nucleotide sequence ID" value="NZ_CP119083.1"/>
</dbReference>
<sequence length="297" mass="32173">MKFKFWGVRGSIPSPGPRTVRYGGNTTCIEVRSDDGTLIVLDGGTGLFCLAQALVASGQRPIDANIFITHSHWDHIHGLPFFTPLFIRGSRVCLHGVSDPETGNGIEHVMGVQLQNSYFPVSETQMGATIEYVTLQVGEAFAVGDAVVQNVVMGHPVTDLGYRIDCNGKSMFFTGDHEPLYNLYPEGHPEHGACAAHVAERTAAIDAMVRGVDALVADCSYTAAEYPSKLGWGHGTFDSALAMALRVGAKRLYCTHHEPTRSDDELEAVFAEVMARHAPLLNGLQVFLAYEGLEVVL</sequence>
<evidence type="ECO:0000313" key="2">
    <source>
        <dbReference type="EMBL" id="WEF33414.1"/>
    </source>
</evidence>
<dbReference type="SUPFAM" id="SSF56281">
    <property type="entry name" value="Metallo-hydrolase/oxidoreductase"/>
    <property type="match status" value="1"/>
</dbReference>
<organism evidence="2 3">
    <name type="scientific">Pseudoduganella chitinolytica</name>
    <dbReference type="NCBI Taxonomy" id="34070"/>
    <lineage>
        <taxon>Bacteria</taxon>
        <taxon>Pseudomonadati</taxon>
        <taxon>Pseudomonadota</taxon>
        <taxon>Betaproteobacteria</taxon>
        <taxon>Burkholderiales</taxon>
        <taxon>Oxalobacteraceae</taxon>
        <taxon>Telluria group</taxon>
        <taxon>Pseudoduganella</taxon>
    </lineage>
</organism>
<dbReference type="Gene3D" id="3.60.15.10">
    <property type="entry name" value="Ribonuclease Z/Hydroxyacylglutathione hydrolase-like"/>
    <property type="match status" value="1"/>
</dbReference>
<name>A0ABY8BGJ4_9BURK</name>
<accession>A0ABY8BGJ4</accession>
<evidence type="ECO:0000259" key="1">
    <source>
        <dbReference type="SMART" id="SM00849"/>
    </source>
</evidence>
<dbReference type="InterPro" id="IPR036866">
    <property type="entry name" value="RibonucZ/Hydroxyglut_hydro"/>
</dbReference>
<protein>
    <submittedName>
        <fullName evidence="2">MBL fold metallo-hydrolase</fullName>
    </submittedName>
</protein>
<evidence type="ECO:0000313" key="3">
    <source>
        <dbReference type="Proteomes" id="UP001216510"/>
    </source>
</evidence>
<dbReference type="CDD" id="cd07715">
    <property type="entry name" value="TaR3-like_MBL-fold"/>
    <property type="match status" value="1"/>
</dbReference>
<dbReference type="PANTHER" id="PTHR42663">
    <property type="entry name" value="HYDROLASE C777.06C-RELATED-RELATED"/>
    <property type="match status" value="1"/>
</dbReference>
<dbReference type="PANTHER" id="PTHR42663:SF4">
    <property type="entry name" value="SLL1036 PROTEIN"/>
    <property type="match status" value="1"/>
</dbReference>
<feature type="domain" description="Metallo-beta-lactamase" evidence="1">
    <location>
        <begin position="25"/>
        <end position="220"/>
    </location>
</feature>
<keyword evidence="3" id="KW-1185">Reference proteome</keyword>
<dbReference type="Proteomes" id="UP001216510">
    <property type="component" value="Chromosome"/>
</dbReference>